<evidence type="ECO:0000313" key="2">
    <source>
        <dbReference type="EMBL" id="CAL8120583.1"/>
    </source>
</evidence>
<reference evidence="2 3" key="1">
    <citation type="submission" date="2024-08" db="EMBL/GenBank/DDBJ databases">
        <authorList>
            <person name="Cucini C."/>
            <person name="Frati F."/>
        </authorList>
    </citation>
    <scope>NUCLEOTIDE SEQUENCE [LARGE SCALE GENOMIC DNA]</scope>
</reference>
<sequence>MYTQHTKIPVSDEAKANAGHSSKMLTVDEDMEKPMGSYIKDPLPLDEEPYYIDLPGLFVLQSFWLSYYLFSGNT</sequence>
<name>A0ABP1RAK8_9HEXA</name>
<protein>
    <submittedName>
        <fullName evidence="2">Uncharacterized protein</fullName>
    </submittedName>
</protein>
<keyword evidence="3" id="KW-1185">Reference proteome</keyword>
<gene>
    <name evidence="2" type="ORF">ODALV1_LOCUS19026</name>
</gene>
<evidence type="ECO:0000256" key="1">
    <source>
        <dbReference type="SAM" id="MobiDB-lite"/>
    </source>
</evidence>
<organism evidence="2 3">
    <name type="scientific">Orchesella dallaii</name>
    <dbReference type="NCBI Taxonomy" id="48710"/>
    <lineage>
        <taxon>Eukaryota</taxon>
        <taxon>Metazoa</taxon>
        <taxon>Ecdysozoa</taxon>
        <taxon>Arthropoda</taxon>
        <taxon>Hexapoda</taxon>
        <taxon>Collembola</taxon>
        <taxon>Entomobryomorpha</taxon>
        <taxon>Entomobryoidea</taxon>
        <taxon>Orchesellidae</taxon>
        <taxon>Orchesellinae</taxon>
        <taxon>Orchesella</taxon>
    </lineage>
</organism>
<accession>A0ABP1RAK8</accession>
<proteinExistence type="predicted"/>
<evidence type="ECO:0000313" key="3">
    <source>
        <dbReference type="Proteomes" id="UP001642540"/>
    </source>
</evidence>
<dbReference type="Proteomes" id="UP001642540">
    <property type="component" value="Unassembled WGS sequence"/>
</dbReference>
<feature type="region of interest" description="Disordered" evidence="1">
    <location>
        <begin position="1"/>
        <end position="23"/>
    </location>
</feature>
<comment type="caution">
    <text evidence="2">The sequence shown here is derived from an EMBL/GenBank/DDBJ whole genome shotgun (WGS) entry which is preliminary data.</text>
</comment>
<dbReference type="EMBL" id="CAXLJM020000062">
    <property type="protein sequence ID" value="CAL8120583.1"/>
    <property type="molecule type" value="Genomic_DNA"/>
</dbReference>